<dbReference type="Pfam" id="PF00646">
    <property type="entry name" value="F-box"/>
    <property type="match status" value="1"/>
</dbReference>
<reference evidence="2 3" key="1">
    <citation type="submission" date="2019-11" db="EMBL/GenBank/DDBJ databases">
        <title>Whole genome sequence of Oryza granulata.</title>
        <authorList>
            <person name="Li W."/>
        </authorList>
    </citation>
    <scope>NUCLEOTIDE SEQUENCE [LARGE SCALE GENOMIC DNA]</scope>
    <source>
        <strain evidence="3">cv. Menghai</strain>
        <tissue evidence="2">Leaf</tissue>
    </source>
</reference>
<protein>
    <recommendedName>
        <fullName evidence="1">F-box domain-containing protein</fullName>
    </recommendedName>
</protein>
<dbReference type="Gene3D" id="1.20.1280.50">
    <property type="match status" value="1"/>
</dbReference>
<evidence type="ECO:0000259" key="1">
    <source>
        <dbReference type="SMART" id="SM00256"/>
    </source>
</evidence>
<dbReference type="InterPro" id="IPR036047">
    <property type="entry name" value="F-box-like_dom_sf"/>
</dbReference>
<dbReference type="InterPro" id="IPR001810">
    <property type="entry name" value="F-box_dom"/>
</dbReference>
<feature type="domain" description="F-box" evidence="1">
    <location>
        <begin position="6"/>
        <end position="46"/>
    </location>
</feature>
<evidence type="ECO:0000313" key="2">
    <source>
        <dbReference type="EMBL" id="KAF0910001.1"/>
    </source>
</evidence>
<organism evidence="2 3">
    <name type="scientific">Oryza meyeriana var. granulata</name>
    <dbReference type="NCBI Taxonomy" id="110450"/>
    <lineage>
        <taxon>Eukaryota</taxon>
        <taxon>Viridiplantae</taxon>
        <taxon>Streptophyta</taxon>
        <taxon>Embryophyta</taxon>
        <taxon>Tracheophyta</taxon>
        <taxon>Spermatophyta</taxon>
        <taxon>Magnoliopsida</taxon>
        <taxon>Liliopsida</taxon>
        <taxon>Poales</taxon>
        <taxon>Poaceae</taxon>
        <taxon>BOP clade</taxon>
        <taxon>Oryzoideae</taxon>
        <taxon>Oryzeae</taxon>
        <taxon>Oryzinae</taxon>
        <taxon>Oryza</taxon>
        <taxon>Oryza meyeriana</taxon>
    </lineage>
</organism>
<proteinExistence type="predicted"/>
<dbReference type="Proteomes" id="UP000479710">
    <property type="component" value="Unassembled WGS sequence"/>
</dbReference>
<dbReference type="SMART" id="SM00256">
    <property type="entry name" value="FBOX"/>
    <property type="match status" value="1"/>
</dbReference>
<dbReference type="EMBL" id="SPHZ02000006">
    <property type="protein sequence ID" value="KAF0910001.1"/>
    <property type="molecule type" value="Genomic_DNA"/>
</dbReference>
<dbReference type="PANTHER" id="PTHR34591:SF13">
    <property type="entry name" value="OS03G0669900 PROTEIN"/>
    <property type="match status" value="1"/>
</dbReference>
<dbReference type="PANTHER" id="PTHR34591">
    <property type="entry name" value="OS03G0653100 PROTEIN-RELATED"/>
    <property type="match status" value="1"/>
</dbReference>
<keyword evidence="3" id="KW-1185">Reference proteome</keyword>
<evidence type="ECO:0000313" key="3">
    <source>
        <dbReference type="Proteomes" id="UP000479710"/>
    </source>
</evidence>
<sequence>MAAAALHEDVLADVLRRLEPRPLAASRCVCKAWRALIDSRRSKLCVGLLPRSLAGIYIGQATASSNLPGFFAHRTSSVSGTLHFLPSSTATAGDKPPPRRYEIQDHCNGLLLLDNRVVVNPATRWWSSPLPPRPPPRMGASTFGAEFLVYDPAVSSRYEVFSIPCFRRNCSACYCCPSDNKSGDEPVLMNELSEWPPLLHTLDVYSSSTGRWEERTFHRQGEAAGTIADMRFDLSGHKCKAVYWQGALYVHYKTYFIMRISLSDGKYQVIKMPMVRVVNDYPHFCLGRSEKGVYLALVIQSRLLQVWVLNKSYDKMEWVLKHDKDLNLGLPRQTHRRWILQDLDKDLRYREEPNEENFQWSSDDDNNDIKRVHMFYRNRYHGNMDVLGFHPYKEIVFLCEAMQTGLAFHLNTSKIDILGNLHLVSSCDKVLSNTRFTGVSLPYTPCWM</sequence>
<dbReference type="OrthoDB" id="639965at2759"/>
<dbReference type="AlphaFoldDB" id="A0A6G1DC73"/>
<accession>A0A6G1DC73</accession>
<dbReference type="InterPro" id="IPR015915">
    <property type="entry name" value="Kelch-typ_b-propeller"/>
</dbReference>
<comment type="caution">
    <text evidence="2">The sequence shown here is derived from an EMBL/GenBank/DDBJ whole genome shotgun (WGS) entry which is preliminary data.</text>
</comment>
<gene>
    <name evidence="2" type="ORF">E2562_001250</name>
</gene>
<dbReference type="SUPFAM" id="SSF117281">
    <property type="entry name" value="Kelch motif"/>
    <property type="match status" value="1"/>
</dbReference>
<dbReference type="SUPFAM" id="SSF81383">
    <property type="entry name" value="F-box domain"/>
    <property type="match status" value="1"/>
</dbReference>
<name>A0A6G1DC73_9ORYZ</name>